<protein>
    <submittedName>
        <fullName evidence="1">Uncharacterized protein</fullName>
    </submittedName>
</protein>
<sequence length="144" mass="15679">MSYTRAILGPDIDEPFTVLTGLVVVHGDGESVTLTPGCTWPGVVHLPLYLLDALQPGEAEEIPGTTLLAHTPTPREIEFGVALVHAQLLRGRRCLDDRVRLLAHDVDVAHVNQTTLAAVLASTRETMSKVLRSYRRAVHQQDAA</sequence>
<accession>A0ABW5P497</accession>
<organism evidence="1 2">
    <name type="scientific">Deinococcus taklimakanensis</name>
    <dbReference type="NCBI Taxonomy" id="536443"/>
    <lineage>
        <taxon>Bacteria</taxon>
        <taxon>Thermotogati</taxon>
        <taxon>Deinococcota</taxon>
        <taxon>Deinococci</taxon>
        <taxon>Deinococcales</taxon>
        <taxon>Deinococcaceae</taxon>
        <taxon>Deinococcus</taxon>
    </lineage>
</organism>
<reference evidence="2" key="1">
    <citation type="journal article" date="2019" name="Int. J. Syst. Evol. Microbiol.">
        <title>The Global Catalogue of Microorganisms (GCM) 10K type strain sequencing project: providing services to taxonomists for standard genome sequencing and annotation.</title>
        <authorList>
            <consortium name="The Broad Institute Genomics Platform"/>
            <consortium name="The Broad Institute Genome Sequencing Center for Infectious Disease"/>
            <person name="Wu L."/>
            <person name="Ma J."/>
        </authorList>
    </citation>
    <scope>NUCLEOTIDE SEQUENCE [LARGE SCALE GENOMIC DNA]</scope>
    <source>
        <strain evidence="2">KCTC 33842</strain>
    </source>
</reference>
<gene>
    <name evidence="1" type="ORF">ACFSR9_11905</name>
</gene>
<name>A0ABW5P497_9DEIO</name>
<evidence type="ECO:0000313" key="2">
    <source>
        <dbReference type="Proteomes" id="UP001597475"/>
    </source>
</evidence>
<proteinExistence type="predicted"/>
<evidence type="ECO:0000313" key="1">
    <source>
        <dbReference type="EMBL" id="MFD2610136.1"/>
    </source>
</evidence>
<comment type="caution">
    <text evidence="1">The sequence shown here is derived from an EMBL/GenBank/DDBJ whole genome shotgun (WGS) entry which is preliminary data.</text>
</comment>
<dbReference type="RefSeq" id="WP_386846070.1">
    <property type="nucleotide sequence ID" value="NZ_JBHUMK010000052.1"/>
</dbReference>
<keyword evidence="2" id="KW-1185">Reference proteome</keyword>
<dbReference type="EMBL" id="JBHUMK010000052">
    <property type="protein sequence ID" value="MFD2610136.1"/>
    <property type="molecule type" value="Genomic_DNA"/>
</dbReference>
<dbReference type="Proteomes" id="UP001597475">
    <property type="component" value="Unassembled WGS sequence"/>
</dbReference>